<feature type="coiled-coil region" evidence="1">
    <location>
        <begin position="26"/>
        <end position="53"/>
    </location>
</feature>
<sequence>MDWDDIVPKKPKTNAAVGDTLATLSVAELEARIAEFEREIERVKAELDAKRKHEAAASALFKK</sequence>
<dbReference type="Proteomes" id="UP000440694">
    <property type="component" value="Unassembled WGS sequence"/>
</dbReference>
<gene>
    <name evidence="2" type="ORF">GIW81_16130</name>
</gene>
<name>A0A6I3KQD2_9HYPH</name>
<evidence type="ECO:0000313" key="2">
    <source>
        <dbReference type="EMBL" id="MTD95867.1"/>
    </source>
</evidence>
<dbReference type="Pfam" id="PF06698">
    <property type="entry name" value="DUF1192"/>
    <property type="match status" value="1"/>
</dbReference>
<protein>
    <submittedName>
        <fullName evidence="2">DUF1192 family protein</fullName>
    </submittedName>
</protein>
<dbReference type="RefSeq" id="WP_154740355.1">
    <property type="nucleotide sequence ID" value="NZ_WMBQ01000002.1"/>
</dbReference>
<dbReference type="AlphaFoldDB" id="A0A6I3KQD2"/>
<evidence type="ECO:0000256" key="1">
    <source>
        <dbReference type="SAM" id="Coils"/>
    </source>
</evidence>
<accession>A0A6I3KQD2</accession>
<organism evidence="2 3">
    <name type="scientific">Hyphomicrobium album</name>
    <dbReference type="NCBI Taxonomy" id="2665159"/>
    <lineage>
        <taxon>Bacteria</taxon>
        <taxon>Pseudomonadati</taxon>
        <taxon>Pseudomonadota</taxon>
        <taxon>Alphaproteobacteria</taxon>
        <taxon>Hyphomicrobiales</taxon>
        <taxon>Hyphomicrobiaceae</taxon>
        <taxon>Hyphomicrobium</taxon>
    </lineage>
</organism>
<keyword evidence="1" id="KW-0175">Coiled coil</keyword>
<evidence type="ECO:0000313" key="3">
    <source>
        <dbReference type="Proteomes" id="UP000440694"/>
    </source>
</evidence>
<dbReference type="EMBL" id="WMBQ01000002">
    <property type="protein sequence ID" value="MTD95867.1"/>
    <property type="molecule type" value="Genomic_DNA"/>
</dbReference>
<proteinExistence type="predicted"/>
<reference evidence="2 3" key="1">
    <citation type="submission" date="2019-11" db="EMBL/GenBank/DDBJ databases">
        <title>Identification of a novel strain.</title>
        <authorList>
            <person name="Xu Q."/>
            <person name="Wang G."/>
        </authorList>
    </citation>
    <scope>NUCLEOTIDE SEQUENCE [LARGE SCALE GENOMIC DNA]</scope>
    <source>
        <strain evidence="3">xq</strain>
    </source>
</reference>
<keyword evidence="3" id="KW-1185">Reference proteome</keyword>
<comment type="caution">
    <text evidence="2">The sequence shown here is derived from an EMBL/GenBank/DDBJ whole genome shotgun (WGS) entry which is preliminary data.</text>
</comment>
<dbReference type="InterPro" id="IPR009579">
    <property type="entry name" value="DUF1192"/>
</dbReference>